<comment type="caution">
    <text evidence="2">The sequence shown here is derived from an EMBL/GenBank/DDBJ whole genome shotgun (WGS) entry which is preliminary data.</text>
</comment>
<evidence type="ECO:0000313" key="3">
    <source>
        <dbReference type="Proteomes" id="UP000075714"/>
    </source>
</evidence>
<dbReference type="Proteomes" id="UP000075714">
    <property type="component" value="Unassembled WGS sequence"/>
</dbReference>
<dbReference type="AlphaFoldDB" id="A0A150GSH3"/>
<gene>
    <name evidence="2" type="ORF">GPECTOR_10g901</name>
</gene>
<dbReference type="PANTHER" id="PTHR46644">
    <property type="entry name" value="DNA REPAIR PROTEIN XRCC2"/>
    <property type="match status" value="1"/>
</dbReference>
<dbReference type="GO" id="GO:0000724">
    <property type="term" value="P:double-strand break repair via homologous recombination"/>
    <property type="evidence" value="ECO:0007669"/>
    <property type="project" value="InterPro"/>
</dbReference>
<dbReference type="GO" id="GO:0005657">
    <property type="term" value="C:replication fork"/>
    <property type="evidence" value="ECO:0007669"/>
    <property type="project" value="InterPro"/>
</dbReference>
<dbReference type="SUPFAM" id="SSF52540">
    <property type="entry name" value="P-loop containing nucleoside triphosphate hydrolases"/>
    <property type="match status" value="1"/>
</dbReference>
<reference evidence="3" key="1">
    <citation type="journal article" date="2016" name="Nat. Commun.">
        <title>The Gonium pectorale genome demonstrates co-option of cell cycle regulation during the evolution of multicellularity.</title>
        <authorList>
            <person name="Hanschen E.R."/>
            <person name="Marriage T.N."/>
            <person name="Ferris P.J."/>
            <person name="Hamaji T."/>
            <person name="Toyoda A."/>
            <person name="Fujiyama A."/>
            <person name="Neme R."/>
            <person name="Noguchi H."/>
            <person name="Minakuchi Y."/>
            <person name="Suzuki M."/>
            <person name="Kawai-Toyooka H."/>
            <person name="Smith D.R."/>
            <person name="Sparks H."/>
            <person name="Anderson J."/>
            <person name="Bakaric R."/>
            <person name="Luria V."/>
            <person name="Karger A."/>
            <person name="Kirschner M.W."/>
            <person name="Durand P.M."/>
            <person name="Michod R.E."/>
            <person name="Nozaki H."/>
            <person name="Olson B.J."/>
        </authorList>
    </citation>
    <scope>NUCLEOTIDE SEQUENCE [LARGE SCALE GENOMIC DNA]</scope>
    <source>
        <strain evidence="3">NIES-2863</strain>
    </source>
</reference>
<dbReference type="InterPro" id="IPR027417">
    <property type="entry name" value="P-loop_NTPase"/>
</dbReference>
<dbReference type="EMBL" id="LSYV01000011">
    <property type="protein sequence ID" value="KXZ52270.1"/>
    <property type="molecule type" value="Genomic_DNA"/>
</dbReference>
<dbReference type="InterPro" id="IPR030547">
    <property type="entry name" value="XRCC2"/>
</dbReference>
<feature type="region of interest" description="Disordered" evidence="1">
    <location>
        <begin position="207"/>
        <end position="233"/>
    </location>
</feature>
<sequence length="331" mass="34157">MDATLPPDLAAILAFNETGAQFFKRVHQERVLTGLPIIDQHVSFRPGVVIEVAGPPGSGKTELLLSVALHVLLTPYADPKAWLARAAASGAPGGGMTPAADREHQAGPAPRPPPGSGNVVILDLDGKFDGVVEEVLSRLHLLRCRSSMQLLAALVAMPSQLEAWRAEDVPCRLLLIDNVAIASRLAHVCRLFRLPVLATKAAAVTAKGQQDGEGLDRPGGGWPGSGGGGGGEGCVQLQQREYMPMPWQNIVTHRMLLYPRGVIAAPSAPPGFAPAQTLTAVLAEMLGPVGQGAAAAAAGSAGGGVAGSPEGGSCRAMSQLLISAVAMVEEW</sequence>
<protein>
    <recommendedName>
        <fullName evidence="4">DNA recombination and repair protein Rad51-like C-terminal domain-containing protein</fullName>
    </recommendedName>
</protein>
<accession>A0A150GSH3</accession>
<dbReference type="OrthoDB" id="420422at2759"/>
<organism evidence="2 3">
    <name type="scientific">Gonium pectorale</name>
    <name type="common">Green alga</name>
    <dbReference type="NCBI Taxonomy" id="33097"/>
    <lineage>
        <taxon>Eukaryota</taxon>
        <taxon>Viridiplantae</taxon>
        <taxon>Chlorophyta</taxon>
        <taxon>core chlorophytes</taxon>
        <taxon>Chlorophyceae</taxon>
        <taxon>CS clade</taxon>
        <taxon>Chlamydomonadales</taxon>
        <taxon>Volvocaceae</taxon>
        <taxon>Gonium</taxon>
    </lineage>
</organism>
<dbReference type="Gene3D" id="3.40.50.300">
    <property type="entry name" value="P-loop containing nucleotide triphosphate hydrolases"/>
    <property type="match status" value="1"/>
</dbReference>
<evidence type="ECO:0008006" key="4">
    <source>
        <dbReference type="Google" id="ProtNLM"/>
    </source>
</evidence>
<evidence type="ECO:0000256" key="1">
    <source>
        <dbReference type="SAM" id="MobiDB-lite"/>
    </source>
</evidence>
<evidence type="ECO:0000313" key="2">
    <source>
        <dbReference type="EMBL" id="KXZ52270.1"/>
    </source>
</evidence>
<dbReference type="STRING" id="33097.A0A150GSH3"/>
<proteinExistence type="predicted"/>
<keyword evidence="3" id="KW-1185">Reference proteome</keyword>
<dbReference type="PANTHER" id="PTHR46644:SF2">
    <property type="entry name" value="DNA REPAIR PROTEIN XRCC2"/>
    <property type="match status" value="1"/>
</dbReference>
<feature type="compositionally biased region" description="Gly residues" evidence="1">
    <location>
        <begin position="217"/>
        <end position="233"/>
    </location>
</feature>
<feature type="region of interest" description="Disordered" evidence="1">
    <location>
        <begin position="93"/>
        <end position="116"/>
    </location>
</feature>
<name>A0A150GSH3_GONPE</name>
<dbReference type="GO" id="GO:0033063">
    <property type="term" value="C:Rad51B-Rad51C-Rad51D-XRCC2 complex"/>
    <property type="evidence" value="ECO:0007669"/>
    <property type="project" value="InterPro"/>
</dbReference>